<evidence type="ECO:0000256" key="1">
    <source>
        <dbReference type="SAM" id="MobiDB-lite"/>
    </source>
</evidence>
<organism evidence="2">
    <name type="scientific">uncultured marine group II/III euryarchaeote KM3_193_D07</name>
    <dbReference type="NCBI Taxonomy" id="1457967"/>
    <lineage>
        <taxon>Archaea</taxon>
        <taxon>Methanobacteriati</taxon>
        <taxon>Methanobacteriota</taxon>
        <taxon>environmental samples</taxon>
    </lineage>
</organism>
<protein>
    <submittedName>
        <fullName evidence="2">Uncharacterized protein</fullName>
    </submittedName>
</protein>
<reference evidence="2" key="1">
    <citation type="journal article" date="2014" name="Genome Biol. Evol.">
        <title>Pangenome evidence for extensive interdomain horizontal transfer affecting lineage core and shell genes in uncultured planktonic thaumarchaeota and euryarchaeota.</title>
        <authorList>
            <person name="Deschamps P."/>
            <person name="Zivanovic Y."/>
            <person name="Moreira D."/>
            <person name="Rodriguez-Valera F."/>
            <person name="Lopez-Garcia P."/>
        </authorList>
    </citation>
    <scope>NUCLEOTIDE SEQUENCE</scope>
</reference>
<dbReference type="AlphaFoldDB" id="A0A075GS31"/>
<dbReference type="EMBL" id="KF900774">
    <property type="protein sequence ID" value="AIF06559.1"/>
    <property type="molecule type" value="Genomic_DNA"/>
</dbReference>
<accession>A0A075GS31</accession>
<name>A0A075GS31_9EURY</name>
<feature type="region of interest" description="Disordered" evidence="1">
    <location>
        <begin position="135"/>
        <end position="155"/>
    </location>
</feature>
<sequence>MLLLAVPASAHDTKEYTMLLKDDGVTPDGVSPGILVSTDSLFFYNVDSREGAAHRVLIDADGDGMFEGVDDMATAWLSPSCELNETGDKVDSDCEVTELVLLDPSNGLLPGNITMLHQIEHNQTLTESPFTVSFSEDQHTLPTNPPTGSEEEQSTDDDVLVLILLASLVGMAAILPRLSDTTDDE</sequence>
<proteinExistence type="predicted"/>
<evidence type="ECO:0000313" key="2">
    <source>
        <dbReference type="EMBL" id="AIF06559.1"/>
    </source>
</evidence>